<evidence type="ECO:0000313" key="5">
    <source>
        <dbReference type="EMBL" id="VFS15028.1"/>
    </source>
</evidence>
<keyword evidence="3" id="KW-0949">S-adenosyl-L-methionine</keyword>
<dbReference type="AlphaFoldDB" id="A0A484WSV1"/>
<keyword evidence="5" id="KW-0687">Ribonucleoprotein</keyword>
<dbReference type="GO" id="GO:0008757">
    <property type="term" value="F:S-adenosylmethionine-dependent methyltransferase activity"/>
    <property type="evidence" value="ECO:0007669"/>
    <property type="project" value="InterPro"/>
</dbReference>
<dbReference type="PANTHER" id="PTHR47816:SF4">
    <property type="entry name" value="RIBOSOMAL RNA SMALL SUBUNIT METHYLTRANSFERASE C"/>
    <property type="match status" value="1"/>
</dbReference>
<protein>
    <submittedName>
        <fullName evidence="5">Ribosomal protein L11 methyltransferase</fullName>
        <ecNumber evidence="5">2.1.1.-</ecNumber>
    </submittedName>
</protein>
<dbReference type="EMBL" id="CAADIW010000005">
    <property type="protein sequence ID" value="VFS15028.1"/>
    <property type="molecule type" value="Genomic_DNA"/>
</dbReference>
<evidence type="ECO:0000259" key="4">
    <source>
        <dbReference type="Pfam" id="PF05175"/>
    </source>
</evidence>
<evidence type="ECO:0000256" key="1">
    <source>
        <dbReference type="ARBA" id="ARBA00022603"/>
    </source>
</evidence>
<dbReference type="InterPro" id="IPR046977">
    <property type="entry name" value="RsmC/RlmG"/>
</dbReference>
<dbReference type="Pfam" id="PF05175">
    <property type="entry name" value="MTS"/>
    <property type="match status" value="1"/>
</dbReference>
<dbReference type="PANTHER" id="PTHR47816">
    <property type="entry name" value="RIBOSOMAL RNA SMALL SUBUNIT METHYLTRANSFERASE C"/>
    <property type="match status" value="1"/>
</dbReference>
<dbReference type="GO" id="GO:0032259">
    <property type="term" value="P:methylation"/>
    <property type="evidence" value="ECO:0007669"/>
    <property type="project" value="UniProtKB-KW"/>
</dbReference>
<keyword evidence="5" id="KW-0689">Ribosomal protein</keyword>
<name>A0A484WSV1_9ENTR</name>
<dbReference type="Proteomes" id="UP000351155">
    <property type="component" value="Unassembled WGS sequence"/>
</dbReference>
<dbReference type="InterPro" id="IPR007848">
    <property type="entry name" value="Small_mtfrase_dom"/>
</dbReference>
<gene>
    <name evidence="5" type="primary">prmA_2</name>
    <name evidence="5" type="ORF">NCTC12126_01102</name>
</gene>
<dbReference type="CDD" id="cd02440">
    <property type="entry name" value="AdoMet_MTases"/>
    <property type="match status" value="1"/>
</dbReference>
<proteinExistence type="predicted"/>
<evidence type="ECO:0000256" key="2">
    <source>
        <dbReference type="ARBA" id="ARBA00022679"/>
    </source>
</evidence>
<evidence type="ECO:0000256" key="3">
    <source>
        <dbReference type="ARBA" id="ARBA00022691"/>
    </source>
</evidence>
<keyword evidence="1 5" id="KW-0489">Methyltransferase</keyword>
<dbReference type="EC" id="2.1.1.-" evidence="5"/>
<keyword evidence="2 5" id="KW-0808">Transferase</keyword>
<dbReference type="InterPro" id="IPR029063">
    <property type="entry name" value="SAM-dependent_MTases_sf"/>
</dbReference>
<reference evidence="5 6" key="1">
    <citation type="submission" date="2019-03" db="EMBL/GenBank/DDBJ databases">
        <authorList>
            <consortium name="Pathogen Informatics"/>
        </authorList>
    </citation>
    <scope>NUCLEOTIDE SEQUENCE [LARGE SCALE GENOMIC DNA]</scope>
    <source>
        <strain evidence="5 6">NCTC12126</strain>
    </source>
</reference>
<dbReference type="Gene3D" id="3.40.50.150">
    <property type="entry name" value="Vaccinia Virus protein VP39"/>
    <property type="match status" value="1"/>
</dbReference>
<accession>A0A484WSV1</accession>
<feature type="domain" description="Methyltransferase small" evidence="4">
    <location>
        <begin position="33"/>
        <end position="187"/>
    </location>
</feature>
<dbReference type="SUPFAM" id="SSF53335">
    <property type="entry name" value="S-adenosyl-L-methionine-dependent methyltransferases"/>
    <property type="match status" value="1"/>
</dbReference>
<sequence>MKNNVAKYINEWLLEEEKRITNNIFVSISLANITLIIPPGIFLPSPEITHSTPLLLKSIQGLNFYNKRILDLGTGSGFFAIYSSLKGAISVVATDTKENILSQASHNATINNVNNIEFIKSNVFDNIKGEYDYIFANGPISTEAWPKYKTDGHSIESYGGALLSQYRKHLKPDGLMFMTFAEFGPVGEFYKTLKKNRVKYSEHREEKFGIWWGFYQIYR</sequence>
<organism evidence="5 6">
    <name type="scientific">Enterobacter cancerogenus</name>
    <dbReference type="NCBI Taxonomy" id="69218"/>
    <lineage>
        <taxon>Bacteria</taxon>
        <taxon>Pseudomonadati</taxon>
        <taxon>Pseudomonadota</taxon>
        <taxon>Gammaproteobacteria</taxon>
        <taxon>Enterobacterales</taxon>
        <taxon>Enterobacteriaceae</taxon>
        <taxon>Enterobacter</taxon>
        <taxon>Enterobacter cloacae complex</taxon>
    </lineage>
</organism>
<dbReference type="GO" id="GO:0005840">
    <property type="term" value="C:ribosome"/>
    <property type="evidence" value="ECO:0007669"/>
    <property type="project" value="UniProtKB-KW"/>
</dbReference>
<evidence type="ECO:0000313" key="6">
    <source>
        <dbReference type="Proteomes" id="UP000351155"/>
    </source>
</evidence>